<keyword evidence="4" id="KW-1185">Reference proteome</keyword>
<dbReference type="InterPro" id="IPR017939">
    <property type="entry name" value="G-Glutamylcylcotransferase"/>
</dbReference>
<dbReference type="Proteomes" id="UP001519307">
    <property type="component" value="Unassembled WGS sequence"/>
</dbReference>
<dbReference type="Gene3D" id="3.10.490.10">
    <property type="entry name" value="Gamma-glutamyl cyclotransferase-like"/>
    <property type="match status" value="1"/>
</dbReference>
<evidence type="ECO:0000313" key="4">
    <source>
        <dbReference type="Proteomes" id="UP001519307"/>
    </source>
</evidence>
<dbReference type="PANTHER" id="PTHR12935:SF0">
    <property type="entry name" value="GAMMA-GLUTAMYLCYCLOTRANSFERASE"/>
    <property type="match status" value="1"/>
</dbReference>
<protein>
    <submittedName>
        <fullName evidence="3">Gamma-glutamylcyclotransferase (GGCT)/AIG2-like uncharacterized protein YtfP</fullName>
    </submittedName>
</protein>
<dbReference type="InterPro" id="IPR009288">
    <property type="entry name" value="AIG2-like_dom"/>
</dbReference>
<dbReference type="InterPro" id="IPR013024">
    <property type="entry name" value="GGCT-like"/>
</dbReference>
<dbReference type="Pfam" id="PF06094">
    <property type="entry name" value="GGACT"/>
    <property type="match status" value="1"/>
</dbReference>
<proteinExistence type="predicted"/>
<comment type="caution">
    <text evidence="3">The sequence shown here is derived from an EMBL/GenBank/DDBJ whole genome shotgun (WGS) entry which is preliminary data.</text>
</comment>
<evidence type="ECO:0000259" key="2">
    <source>
        <dbReference type="Pfam" id="PF06094"/>
    </source>
</evidence>
<name>A0ABS4KTU0_9CLOT</name>
<accession>A0ABS4KTU0</accession>
<dbReference type="EMBL" id="JAGGLM010000015">
    <property type="protein sequence ID" value="MBP2033465.1"/>
    <property type="molecule type" value="Genomic_DNA"/>
</dbReference>
<gene>
    <name evidence="3" type="ORF">J2Z42_002168</name>
</gene>
<keyword evidence="1" id="KW-0456">Lyase</keyword>
<dbReference type="InterPro" id="IPR036568">
    <property type="entry name" value="GGCT-like_sf"/>
</dbReference>
<organism evidence="3 4">
    <name type="scientific">Clostridium algifaecis</name>
    <dbReference type="NCBI Taxonomy" id="1472040"/>
    <lineage>
        <taxon>Bacteria</taxon>
        <taxon>Bacillati</taxon>
        <taxon>Bacillota</taxon>
        <taxon>Clostridia</taxon>
        <taxon>Eubacteriales</taxon>
        <taxon>Clostridiaceae</taxon>
        <taxon>Clostridium</taxon>
    </lineage>
</organism>
<sequence>MAKRCPDCVPVVKVKLKGYKLVFNRVADIVEADAEVVYGAVYEVSPRDVKKLDIYEGYPRLYTKIFVRVKDDNGKVYEAFVYVMVNRVSSETSFQQS</sequence>
<feature type="domain" description="Gamma-glutamylcyclotransferase AIG2-like" evidence="2">
    <location>
        <begin position="8"/>
        <end position="86"/>
    </location>
</feature>
<evidence type="ECO:0000256" key="1">
    <source>
        <dbReference type="ARBA" id="ARBA00023239"/>
    </source>
</evidence>
<dbReference type="SUPFAM" id="SSF110857">
    <property type="entry name" value="Gamma-glutamyl cyclotransferase-like"/>
    <property type="match status" value="1"/>
</dbReference>
<dbReference type="CDD" id="cd06661">
    <property type="entry name" value="GGCT_like"/>
    <property type="match status" value="1"/>
</dbReference>
<dbReference type="PANTHER" id="PTHR12935">
    <property type="entry name" value="GAMMA-GLUTAMYLCYCLOTRANSFERASE"/>
    <property type="match status" value="1"/>
</dbReference>
<reference evidence="3 4" key="1">
    <citation type="submission" date="2021-03" db="EMBL/GenBank/DDBJ databases">
        <title>Genomic Encyclopedia of Type Strains, Phase IV (KMG-IV): sequencing the most valuable type-strain genomes for metagenomic binning, comparative biology and taxonomic classification.</title>
        <authorList>
            <person name="Goeker M."/>
        </authorList>
    </citation>
    <scope>NUCLEOTIDE SEQUENCE [LARGE SCALE GENOMIC DNA]</scope>
    <source>
        <strain evidence="3 4">DSM 28783</strain>
    </source>
</reference>
<evidence type="ECO:0000313" key="3">
    <source>
        <dbReference type="EMBL" id="MBP2033465.1"/>
    </source>
</evidence>